<dbReference type="ESTHER" id="ascsu-f1l145">
    <property type="family name" value="Carb_B_Nematoda"/>
</dbReference>
<evidence type="ECO:0000256" key="4">
    <source>
        <dbReference type="RuleBase" id="RU361235"/>
    </source>
</evidence>
<evidence type="ECO:0000256" key="2">
    <source>
        <dbReference type="ARBA" id="ARBA00022487"/>
    </source>
</evidence>
<dbReference type="InterPro" id="IPR029058">
    <property type="entry name" value="AB_hydrolase_fold"/>
</dbReference>
<dbReference type="Pfam" id="PF00135">
    <property type="entry name" value="COesterase"/>
    <property type="match status" value="1"/>
</dbReference>
<accession>A0A0M3IQ96</accession>
<dbReference type="GO" id="GO:0052689">
    <property type="term" value="F:carboxylic ester hydrolase activity"/>
    <property type="evidence" value="ECO:0007669"/>
    <property type="project" value="UniProtKB-KW"/>
</dbReference>
<protein>
    <recommendedName>
        <fullName evidence="4">Carboxylic ester hydrolase</fullName>
        <ecNumber evidence="4">3.1.1.-</ecNumber>
    </recommendedName>
</protein>
<name>A0A0M3IQ96_ASCLU</name>
<evidence type="ECO:0000259" key="5">
    <source>
        <dbReference type="Pfam" id="PF00135"/>
    </source>
</evidence>
<keyword evidence="6" id="KW-1185">Reference proteome</keyword>
<feature type="domain" description="Carboxylesterase type B" evidence="5">
    <location>
        <begin position="23"/>
        <end position="543"/>
    </location>
</feature>
<dbReference type="WBParaSite" id="ALUE_0002092401-mRNA-1">
    <property type="protein sequence ID" value="ALUE_0002092401-mRNA-1"/>
    <property type="gene ID" value="ALUE_0002092401"/>
</dbReference>
<reference evidence="7" key="1">
    <citation type="submission" date="2017-02" db="UniProtKB">
        <authorList>
            <consortium name="WormBaseParasite"/>
        </authorList>
    </citation>
    <scope>IDENTIFICATION</scope>
</reference>
<dbReference type="EC" id="3.1.1.-" evidence="4"/>
<evidence type="ECO:0000256" key="3">
    <source>
        <dbReference type="ARBA" id="ARBA00022801"/>
    </source>
</evidence>
<evidence type="ECO:0000313" key="7">
    <source>
        <dbReference type="WBParaSite" id="ALUE_0002092401-mRNA-1"/>
    </source>
</evidence>
<sequence>MVCLFIFLTLSFYSSTIAAALKASTRYGDVEGFVYRMKSGEDANVFLGIPYASPPIGALRFERTIPVRPWSETKKAIDYGASCFPHHKDAMSPNETYDEMCLYLNVMAPSKKSVSLLGYPVVVFIHGGGFLFSSSQPYGYETICDNFVSEGVIFVTLNYRLGFLGFLTTGDDALPGNAGLWDQTQALIFISENIAAFGGDPRRITVMGQSAGAASVSALSLSPNSNVYFQQTIAFSGSIFCEFAISDTVVADNIELIRTVGCDSENTAAMRDCMKKLDVDRIMDGVEKIGPSRRSKNLLKFHPRVDGQFFPHTPEELLRTAPHMSNLVGVTNSEASLFLLSDKEKLLSEVAVPESQQKNFSADDFSNYIRSIVATKEQFGCQAEKFQRQLIEFYAHRDVPEDADSSFYLSRLDDVLSDVMFNMGIYYEVQLKVSNNWTTYFFVQEYHNSELHAHRPIKRAYHCNEFPYLYGFSAIENVKFNDDDIEYKRNLLNSLLQFIKTGNPTDEHLEWFPVDSSHPSSYLSMTPKPTMKEEYRPHNVHFWTKVVSEEISRHVTTGMAFSGTTSCDEHTEL</sequence>
<dbReference type="Gene3D" id="3.40.50.1820">
    <property type="entry name" value="alpha/beta hydrolase"/>
    <property type="match status" value="1"/>
</dbReference>
<feature type="signal peptide" evidence="4">
    <location>
        <begin position="1"/>
        <end position="18"/>
    </location>
</feature>
<feature type="chain" id="PRO_5005395847" description="Carboxylic ester hydrolase" evidence="4">
    <location>
        <begin position="19"/>
        <end position="573"/>
    </location>
</feature>
<dbReference type="SUPFAM" id="SSF53474">
    <property type="entry name" value="alpha/beta-Hydrolases"/>
    <property type="match status" value="1"/>
</dbReference>
<dbReference type="PANTHER" id="PTHR11559">
    <property type="entry name" value="CARBOXYLESTERASE"/>
    <property type="match status" value="1"/>
</dbReference>
<dbReference type="InterPro" id="IPR002018">
    <property type="entry name" value="CarbesteraseB"/>
</dbReference>
<keyword evidence="3 4" id="KW-0378">Hydrolase</keyword>
<dbReference type="InterPro" id="IPR019826">
    <property type="entry name" value="Carboxylesterase_B_AS"/>
</dbReference>
<dbReference type="AlphaFoldDB" id="A0A0M3IQ96"/>
<keyword evidence="2" id="KW-0719">Serine esterase</keyword>
<keyword evidence="4" id="KW-0732">Signal</keyword>
<evidence type="ECO:0000256" key="1">
    <source>
        <dbReference type="ARBA" id="ARBA00005964"/>
    </source>
</evidence>
<evidence type="ECO:0000313" key="6">
    <source>
        <dbReference type="Proteomes" id="UP000036681"/>
    </source>
</evidence>
<proteinExistence type="inferred from homology"/>
<organism evidence="6 7">
    <name type="scientific">Ascaris lumbricoides</name>
    <name type="common">Giant roundworm</name>
    <dbReference type="NCBI Taxonomy" id="6252"/>
    <lineage>
        <taxon>Eukaryota</taxon>
        <taxon>Metazoa</taxon>
        <taxon>Ecdysozoa</taxon>
        <taxon>Nematoda</taxon>
        <taxon>Chromadorea</taxon>
        <taxon>Rhabditida</taxon>
        <taxon>Spirurina</taxon>
        <taxon>Ascaridomorpha</taxon>
        <taxon>Ascaridoidea</taxon>
        <taxon>Ascarididae</taxon>
        <taxon>Ascaris</taxon>
    </lineage>
</organism>
<comment type="similarity">
    <text evidence="1 4">Belongs to the type-B carboxylesterase/lipase family.</text>
</comment>
<dbReference type="InterPro" id="IPR050309">
    <property type="entry name" value="Type-B_Carboxylest/Lipase"/>
</dbReference>
<dbReference type="Proteomes" id="UP000036681">
    <property type="component" value="Unplaced"/>
</dbReference>
<dbReference type="PROSITE" id="PS00122">
    <property type="entry name" value="CARBOXYLESTERASE_B_1"/>
    <property type="match status" value="1"/>
</dbReference>